<keyword evidence="1" id="KW-0472">Membrane</keyword>
<keyword evidence="1" id="KW-1133">Transmembrane helix</keyword>
<dbReference type="RefSeq" id="WP_138543103.1">
    <property type="nucleotide sequence ID" value="NZ_PNCJ01000004.1"/>
</dbReference>
<accession>A0A5S3X6X0</accession>
<keyword evidence="1" id="KW-0812">Transmembrane</keyword>
<protein>
    <recommendedName>
        <fullName evidence="4">GAF domain-containing protein</fullName>
    </recommendedName>
</protein>
<feature type="transmembrane region" description="Helical" evidence="1">
    <location>
        <begin position="21"/>
        <end position="43"/>
    </location>
</feature>
<dbReference type="OrthoDB" id="7054761at2"/>
<evidence type="ECO:0000313" key="3">
    <source>
        <dbReference type="Proteomes" id="UP000306719"/>
    </source>
</evidence>
<evidence type="ECO:0000313" key="2">
    <source>
        <dbReference type="EMBL" id="TMP39857.1"/>
    </source>
</evidence>
<dbReference type="EMBL" id="PNCJ01000004">
    <property type="protein sequence ID" value="TMP39857.1"/>
    <property type="molecule type" value="Genomic_DNA"/>
</dbReference>
<proteinExistence type="predicted"/>
<feature type="transmembrane region" description="Helical" evidence="1">
    <location>
        <begin position="63"/>
        <end position="85"/>
    </location>
</feature>
<evidence type="ECO:0000256" key="1">
    <source>
        <dbReference type="SAM" id="Phobius"/>
    </source>
</evidence>
<comment type="caution">
    <text evidence="2">The sequence shown here is derived from an EMBL/GenBank/DDBJ whole genome shotgun (WGS) entry which is preliminary data.</text>
</comment>
<reference evidence="2 3" key="1">
    <citation type="submission" date="2018-01" db="EMBL/GenBank/DDBJ databases">
        <authorList>
            <person name="Paulsen S."/>
            <person name="Gram L.K."/>
        </authorList>
    </citation>
    <scope>NUCLEOTIDE SEQUENCE [LARGE SCALE GENOMIC DNA]</scope>
    <source>
        <strain evidence="2 3">S2599</strain>
    </source>
</reference>
<evidence type="ECO:0008006" key="4">
    <source>
        <dbReference type="Google" id="ProtNLM"/>
    </source>
</evidence>
<dbReference type="Proteomes" id="UP000306719">
    <property type="component" value="Unassembled WGS sequence"/>
</dbReference>
<name>A0A5S3X6X0_9GAMM</name>
<sequence length="292" mass="32444">MPARIFYDGRESWDETVKGLVRWRGIVAGTFSSIIIPTLLIFFSTTGSPWWTDSLTWETAKDAMLNGAIISLAIGSICFFGLLYLRKRTIRSLNVKYLSHQISHKVRDWHIRLNKNPDDVSLSGALNDTCNTLQDLFKELIPQKDIQVITRIISEKDGELYYTTVSRTEGLSPSRAKTSEPISANSGLASYLRDRSGGKGAIICYDIDKSIQLNILTNTQNHKNYPQEIKNLMAVGLNAWDGTDENMLGILFITSKNINVFGPKHIDCLGGAADIIAGLVSSIIIKKGNMSE</sequence>
<dbReference type="AlphaFoldDB" id="A0A5S3X6X0"/>
<reference evidence="3" key="2">
    <citation type="submission" date="2019-06" db="EMBL/GenBank/DDBJ databases">
        <title>Co-occurence of chitin degradation, pigmentation and bioactivity in marine Pseudoalteromonas.</title>
        <authorList>
            <person name="Sonnenschein E.C."/>
            <person name="Bech P.K."/>
        </authorList>
    </citation>
    <scope>NUCLEOTIDE SEQUENCE [LARGE SCALE GENOMIC DNA]</scope>
    <source>
        <strain evidence="3">S2599</strain>
    </source>
</reference>
<organism evidence="2 3">
    <name type="scientific">Pseudoalteromonas rubra</name>
    <dbReference type="NCBI Taxonomy" id="43658"/>
    <lineage>
        <taxon>Bacteria</taxon>
        <taxon>Pseudomonadati</taxon>
        <taxon>Pseudomonadota</taxon>
        <taxon>Gammaproteobacteria</taxon>
        <taxon>Alteromonadales</taxon>
        <taxon>Pseudoalteromonadaceae</taxon>
        <taxon>Pseudoalteromonas</taxon>
    </lineage>
</organism>
<gene>
    <name evidence="2" type="ORF">CWB98_00900</name>
</gene>